<evidence type="ECO:0000313" key="1">
    <source>
        <dbReference type="EMBL" id="CAB4676505.1"/>
    </source>
</evidence>
<reference evidence="1" key="1">
    <citation type="submission" date="2020-05" db="EMBL/GenBank/DDBJ databases">
        <authorList>
            <person name="Chiriac C."/>
            <person name="Salcher M."/>
            <person name="Ghai R."/>
            <person name="Kavagutti S V."/>
        </authorList>
    </citation>
    <scope>NUCLEOTIDE SEQUENCE</scope>
</reference>
<sequence length="60" mass="6723">MRDVRDVSPKVCVSPLRSITHIEVFGAGHSRASSNARIGVILLYELVQQHEMRDQVIVAH</sequence>
<proteinExistence type="predicted"/>
<protein>
    <submittedName>
        <fullName evidence="1">Unannotated protein</fullName>
    </submittedName>
</protein>
<dbReference type="AlphaFoldDB" id="A0A6J6MVC9"/>
<dbReference type="EMBL" id="CAEZWU010000184">
    <property type="protein sequence ID" value="CAB4676505.1"/>
    <property type="molecule type" value="Genomic_DNA"/>
</dbReference>
<gene>
    <name evidence="1" type="ORF">UFOPK2292_01118</name>
</gene>
<name>A0A6J6MVC9_9ZZZZ</name>
<accession>A0A6J6MVC9</accession>
<organism evidence="1">
    <name type="scientific">freshwater metagenome</name>
    <dbReference type="NCBI Taxonomy" id="449393"/>
    <lineage>
        <taxon>unclassified sequences</taxon>
        <taxon>metagenomes</taxon>
        <taxon>ecological metagenomes</taxon>
    </lineage>
</organism>